<dbReference type="RefSeq" id="WP_307253028.1">
    <property type="nucleotide sequence ID" value="NZ_JAUSUV010000007.1"/>
</dbReference>
<dbReference type="CDD" id="cd08010">
    <property type="entry name" value="MltG_like"/>
    <property type="match status" value="1"/>
</dbReference>
<dbReference type="HAMAP" id="MF_02065">
    <property type="entry name" value="MltG"/>
    <property type="match status" value="1"/>
</dbReference>
<name>A0AAJ1TFZ3_9BACL</name>
<dbReference type="Proteomes" id="UP001238450">
    <property type="component" value="Unassembled WGS sequence"/>
</dbReference>
<evidence type="ECO:0000256" key="2">
    <source>
        <dbReference type="ARBA" id="ARBA00022692"/>
    </source>
</evidence>
<evidence type="ECO:0000256" key="3">
    <source>
        <dbReference type="ARBA" id="ARBA00022989"/>
    </source>
</evidence>
<proteinExistence type="inferred from homology"/>
<dbReference type="Gene3D" id="3.30.1490.480">
    <property type="entry name" value="Endolytic murein transglycosylase"/>
    <property type="match status" value="1"/>
</dbReference>
<dbReference type="Gene3D" id="3.30.160.60">
    <property type="entry name" value="Classic Zinc Finger"/>
    <property type="match status" value="1"/>
</dbReference>
<dbReference type="NCBIfam" id="TIGR00247">
    <property type="entry name" value="endolytic transglycosylase MltG"/>
    <property type="match status" value="1"/>
</dbReference>
<dbReference type="EMBL" id="JAUSUV010000007">
    <property type="protein sequence ID" value="MDQ0417789.1"/>
    <property type="molecule type" value="Genomic_DNA"/>
</dbReference>
<feature type="site" description="Important for catalytic activity" evidence="7">
    <location>
        <position position="223"/>
    </location>
</feature>
<dbReference type="PANTHER" id="PTHR30518:SF2">
    <property type="entry name" value="ENDOLYTIC MUREIN TRANSGLYCOSYLASE"/>
    <property type="match status" value="1"/>
</dbReference>
<evidence type="ECO:0000313" key="9">
    <source>
        <dbReference type="Proteomes" id="UP001238450"/>
    </source>
</evidence>
<dbReference type="PANTHER" id="PTHR30518">
    <property type="entry name" value="ENDOLYTIC MUREIN TRANSGLYCOSYLASE"/>
    <property type="match status" value="1"/>
</dbReference>
<keyword evidence="9" id="KW-1185">Reference proteome</keyword>
<gene>
    <name evidence="7" type="primary">mltG</name>
    <name evidence="8" type="ORF">J2Z48_001962</name>
</gene>
<dbReference type="GO" id="GO:0009252">
    <property type="term" value="P:peptidoglycan biosynthetic process"/>
    <property type="evidence" value="ECO:0007669"/>
    <property type="project" value="UniProtKB-UniRule"/>
</dbReference>
<comment type="subcellular location">
    <subcellularLocation>
        <location evidence="7">Cell membrane</location>
        <topology evidence="7">Single-pass membrane protein</topology>
    </subcellularLocation>
</comment>
<evidence type="ECO:0000256" key="7">
    <source>
        <dbReference type="HAMAP-Rule" id="MF_02065"/>
    </source>
</evidence>
<comment type="similarity">
    <text evidence="7">Belongs to the transglycosylase MltG family.</text>
</comment>
<dbReference type="GO" id="GO:0008932">
    <property type="term" value="F:lytic endotransglycosylase activity"/>
    <property type="evidence" value="ECO:0007669"/>
    <property type="project" value="UniProtKB-UniRule"/>
</dbReference>
<comment type="catalytic activity">
    <reaction evidence="7">
        <text>a peptidoglycan chain = a peptidoglycan chain with N-acetyl-1,6-anhydromuramyl-[peptide] at the reducing end + a peptidoglycan chain with N-acetylglucosamine at the non-reducing end.</text>
        <dbReference type="EC" id="4.2.2.29"/>
    </reaction>
</comment>
<keyword evidence="3 7" id="KW-1133">Transmembrane helix</keyword>
<dbReference type="Pfam" id="PF02618">
    <property type="entry name" value="YceG"/>
    <property type="match status" value="1"/>
</dbReference>
<evidence type="ECO:0000313" key="8">
    <source>
        <dbReference type="EMBL" id="MDQ0417789.1"/>
    </source>
</evidence>
<keyword evidence="6 7" id="KW-0961">Cell wall biogenesis/degradation</keyword>
<keyword evidence="5 7" id="KW-0456">Lyase</keyword>
<comment type="function">
    <text evidence="7">Functions as a peptidoglycan terminase that cleaves nascent peptidoglycan strands endolytically to terminate their elongation.</text>
</comment>
<protein>
    <recommendedName>
        <fullName evidence="7">Endolytic murein transglycosylase</fullName>
        <ecNumber evidence="7">4.2.2.29</ecNumber>
    </recommendedName>
    <alternativeName>
        <fullName evidence="7">Peptidoglycan lytic transglycosylase</fullName>
    </alternativeName>
    <alternativeName>
        <fullName evidence="7">Peptidoglycan polymerization terminase</fullName>
    </alternativeName>
</protein>
<evidence type="ECO:0000256" key="6">
    <source>
        <dbReference type="ARBA" id="ARBA00023316"/>
    </source>
</evidence>
<keyword evidence="2 7" id="KW-0812">Transmembrane</keyword>
<dbReference type="AlphaFoldDB" id="A0AAJ1TFZ3"/>
<keyword evidence="4 7" id="KW-0472">Membrane</keyword>
<evidence type="ECO:0000256" key="5">
    <source>
        <dbReference type="ARBA" id="ARBA00023239"/>
    </source>
</evidence>
<evidence type="ECO:0000256" key="4">
    <source>
        <dbReference type="ARBA" id="ARBA00023136"/>
    </source>
</evidence>
<accession>A0AAJ1TFZ3</accession>
<evidence type="ECO:0000256" key="1">
    <source>
        <dbReference type="ARBA" id="ARBA00022475"/>
    </source>
</evidence>
<dbReference type="InterPro" id="IPR003770">
    <property type="entry name" value="MLTG-like"/>
</dbReference>
<dbReference type="GO" id="GO:0005886">
    <property type="term" value="C:plasma membrane"/>
    <property type="evidence" value="ECO:0007669"/>
    <property type="project" value="UniProtKB-SubCell"/>
</dbReference>
<sequence>MRWVKGVIFTILLVIGFVTVGYFYIDYTLQSPKRDQEVVIEVPEDTSLKQIGQILKQKNLIRDDTFFRYYTFFRSKTNLIAGTYIIQPSDDIDKIISKISAGKQDLVTIEVPNGFDVEKIALRLSSKLNIKKEDFYKEVNRKEPRTNIEKEIPTKPGRAYKLEGYLMPAKYEFKKGATAQEVVDQMLNRFEKELGKLDYKNQLQEKKLSLDDWVTKASLVVKEAAVDKEYPIIAGVIENRLTDTKHVWKLQIDAAIIYAWALQGEKKERLLNKDLKIDSPYNIYENKGLPVGPIANPGVKALTAVLNPEKSKYFFYVAKNDGSNEHYFSETEAEHKKFIDTSKENAKKQQ</sequence>
<feature type="transmembrane region" description="Helical" evidence="7">
    <location>
        <begin position="6"/>
        <end position="25"/>
    </location>
</feature>
<reference evidence="8 9" key="1">
    <citation type="submission" date="2023-07" db="EMBL/GenBank/DDBJ databases">
        <title>Genomic Encyclopedia of Type Strains, Phase IV (KMG-IV): sequencing the most valuable type-strain genomes for metagenomic binning, comparative biology and taxonomic classification.</title>
        <authorList>
            <person name="Goeker M."/>
        </authorList>
    </citation>
    <scope>NUCLEOTIDE SEQUENCE [LARGE SCALE GENOMIC DNA]</scope>
    <source>
        <strain evidence="8 9">DSM 46876</strain>
    </source>
</reference>
<comment type="caution">
    <text evidence="8">The sequence shown here is derived from an EMBL/GenBank/DDBJ whole genome shotgun (WGS) entry which is preliminary data.</text>
</comment>
<dbReference type="EC" id="4.2.2.29" evidence="7"/>
<keyword evidence="1 7" id="KW-1003">Cell membrane</keyword>
<organism evidence="8 9">
    <name type="scientific">Croceifilum oryzae</name>
    <dbReference type="NCBI Taxonomy" id="1553429"/>
    <lineage>
        <taxon>Bacteria</taxon>
        <taxon>Bacillati</taxon>
        <taxon>Bacillota</taxon>
        <taxon>Bacilli</taxon>
        <taxon>Bacillales</taxon>
        <taxon>Thermoactinomycetaceae</taxon>
        <taxon>Croceifilum</taxon>
    </lineage>
</organism>
<dbReference type="GO" id="GO:0071555">
    <property type="term" value="P:cell wall organization"/>
    <property type="evidence" value="ECO:0007669"/>
    <property type="project" value="UniProtKB-KW"/>
</dbReference>